<comment type="caution">
    <text evidence="11">The sequence shown here is derived from an EMBL/GenBank/DDBJ whole genome shotgun (WGS) entry which is preliminary data.</text>
</comment>
<feature type="transmembrane region" description="Helical" evidence="10">
    <location>
        <begin position="5"/>
        <end position="23"/>
    </location>
</feature>
<dbReference type="InterPro" id="IPR001128">
    <property type="entry name" value="Cyt_P450"/>
</dbReference>
<keyword evidence="5 9" id="KW-0560">Oxidoreductase</keyword>
<dbReference type="GO" id="GO:0004497">
    <property type="term" value="F:monooxygenase activity"/>
    <property type="evidence" value="ECO:0007669"/>
    <property type="project" value="UniProtKB-KW"/>
</dbReference>
<dbReference type="InterPro" id="IPR002401">
    <property type="entry name" value="Cyt_P450_E_grp-I"/>
</dbReference>
<dbReference type="PANTHER" id="PTHR24279">
    <property type="entry name" value="CYTOCHROME P450"/>
    <property type="match status" value="1"/>
</dbReference>
<evidence type="ECO:0000313" key="12">
    <source>
        <dbReference type="Proteomes" id="UP001566132"/>
    </source>
</evidence>
<keyword evidence="10" id="KW-0472">Membrane</keyword>
<keyword evidence="12" id="KW-1185">Reference proteome</keyword>
<evidence type="ECO:0000256" key="10">
    <source>
        <dbReference type="SAM" id="Phobius"/>
    </source>
</evidence>
<dbReference type="PROSITE" id="PS00086">
    <property type="entry name" value="CYTOCHROME_P450"/>
    <property type="match status" value="1"/>
</dbReference>
<feature type="transmembrane region" description="Helical" evidence="10">
    <location>
        <begin position="43"/>
        <end position="60"/>
    </location>
</feature>
<dbReference type="AlphaFoldDB" id="A0ABD1EAP0"/>
<evidence type="ECO:0000256" key="8">
    <source>
        <dbReference type="PIRSR" id="PIRSR602401-1"/>
    </source>
</evidence>
<accession>A0ABD1EAP0</accession>
<dbReference type="SUPFAM" id="SSF48264">
    <property type="entry name" value="Cytochrome P450"/>
    <property type="match status" value="1"/>
</dbReference>
<evidence type="ECO:0000313" key="11">
    <source>
        <dbReference type="EMBL" id="KAL1490997.1"/>
    </source>
</evidence>
<keyword evidence="6 8" id="KW-0408">Iron</keyword>
<evidence type="ECO:0000256" key="3">
    <source>
        <dbReference type="ARBA" id="ARBA00022617"/>
    </source>
</evidence>
<evidence type="ECO:0000256" key="2">
    <source>
        <dbReference type="ARBA" id="ARBA00010617"/>
    </source>
</evidence>
<keyword evidence="3 8" id="KW-0349">Heme</keyword>
<name>A0ABD1EAP0_HYPHA</name>
<protein>
    <recommendedName>
        <fullName evidence="13">Ecdysone 20-monooxygenase</fullName>
    </recommendedName>
</protein>
<keyword evidence="7 9" id="KW-0503">Monooxygenase</keyword>
<evidence type="ECO:0000256" key="5">
    <source>
        <dbReference type="ARBA" id="ARBA00023002"/>
    </source>
</evidence>
<keyword evidence="4 8" id="KW-0479">Metal-binding</keyword>
<dbReference type="CDD" id="cd11054">
    <property type="entry name" value="CYP24A1-like"/>
    <property type="match status" value="1"/>
</dbReference>
<organism evidence="11 12">
    <name type="scientific">Hypothenemus hampei</name>
    <name type="common">Coffee berry borer</name>
    <dbReference type="NCBI Taxonomy" id="57062"/>
    <lineage>
        <taxon>Eukaryota</taxon>
        <taxon>Metazoa</taxon>
        <taxon>Ecdysozoa</taxon>
        <taxon>Arthropoda</taxon>
        <taxon>Hexapoda</taxon>
        <taxon>Insecta</taxon>
        <taxon>Pterygota</taxon>
        <taxon>Neoptera</taxon>
        <taxon>Endopterygota</taxon>
        <taxon>Coleoptera</taxon>
        <taxon>Polyphaga</taxon>
        <taxon>Cucujiformia</taxon>
        <taxon>Curculionidae</taxon>
        <taxon>Scolytinae</taxon>
        <taxon>Hypothenemus</taxon>
    </lineage>
</organism>
<evidence type="ECO:0000256" key="9">
    <source>
        <dbReference type="RuleBase" id="RU000461"/>
    </source>
</evidence>
<evidence type="ECO:0008006" key="13">
    <source>
        <dbReference type="Google" id="ProtNLM"/>
    </source>
</evidence>
<dbReference type="EMBL" id="JBDJPC010000009">
    <property type="protein sequence ID" value="KAL1490997.1"/>
    <property type="molecule type" value="Genomic_DNA"/>
</dbReference>
<dbReference type="PANTHER" id="PTHR24279:SF120">
    <property type="entry name" value="CYTOCHROME P450"/>
    <property type="match status" value="1"/>
</dbReference>
<dbReference type="Gene3D" id="1.10.630.10">
    <property type="entry name" value="Cytochrome P450"/>
    <property type="match status" value="1"/>
</dbReference>
<evidence type="ECO:0000256" key="1">
    <source>
        <dbReference type="ARBA" id="ARBA00001971"/>
    </source>
</evidence>
<evidence type="ECO:0000256" key="6">
    <source>
        <dbReference type="ARBA" id="ARBA00023004"/>
    </source>
</evidence>
<gene>
    <name evidence="11" type="ORF">ABEB36_011659</name>
</gene>
<keyword evidence="10" id="KW-1133">Transmembrane helix</keyword>
<comment type="cofactor">
    <cofactor evidence="1 8">
        <name>heme</name>
        <dbReference type="ChEBI" id="CHEBI:30413"/>
    </cofactor>
</comment>
<dbReference type="InterPro" id="IPR017972">
    <property type="entry name" value="Cyt_P450_CS"/>
</dbReference>
<dbReference type="InterPro" id="IPR050479">
    <property type="entry name" value="CYP11_CYP27_families"/>
</dbReference>
<dbReference type="GO" id="GO:0046872">
    <property type="term" value="F:metal ion binding"/>
    <property type="evidence" value="ECO:0007669"/>
    <property type="project" value="UniProtKB-KW"/>
</dbReference>
<reference evidence="11 12" key="1">
    <citation type="submission" date="2024-05" db="EMBL/GenBank/DDBJ databases">
        <title>Genetic variation in Jamaican populations of the coffee berry borer (Hypothenemus hampei).</title>
        <authorList>
            <person name="Errbii M."/>
            <person name="Myrie A."/>
        </authorList>
    </citation>
    <scope>NUCLEOTIDE SEQUENCE [LARGE SCALE GENOMIC DNA]</scope>
    <source>
        <strain evidence="11">JA-Hopewell-2020-01-JO</strain>
        <tissue evidence="11">Whole body</tissue>
    </source>
</reference>
<proteinExistence type="inferred from homology"/>
<dbReference type="Proteomes" id="UP001566132">
    <property type="component" value="Unassembled WGS sequence"/>
</dbReference>
<dbReference type="Pfam" id="PF00067">
    <property type="entry name" value="p450"/>
    <property type="match status" value="1"/>
</dbReference>
<evidence type="ECO:0000256" key="7">
    <source>
        <dbReference type="ARBA" id="ARBA00023033"/>
    </source>
</evidence>
<dbReference type="PRINTS" id="PR00463">
    <property type="entry name" value="EP450I"/>
</dbReference>
<keyword evidence="10" id="KW-0812">Transmembrane</keyword>
<dbReference type="InterPro" id="IPR036396">
    <property type="entry name" value="Cyt_P450_sf"/>
</dbReference>
<feature type="binding site" description="axial binding residue" evidence="8">
    <location>
        <position position="431"/>
    </location>
    <ligand>
        <name>heme</name>
        <dbReference type="ChEBI" id="CHEBI:30413"/>
    </ligand>
    <ligandPart>
        <name>Fe</name>
        <dbReference type="ChEBI" id="CHEBI:18248"/>
    </ligandPart>
</feature>
<evidence type="ECO:0000256" key="4">
    <source>
        <dbReference type="ARBA" id="ARBA00022723"/>
    </source>
</evidence>
<sequence>MYDIITFIMATVFFVIIGIHPPWQSKKIQDSNKEVQDIPGPVAVPVLGTAWLFLLGVFQVEKIPDFYIRMREKYGSIVKEEALFNVPVISVYERTDIEKVLRSTGKWPIRPPTEAIAKYRSEHPERYSSTGLVNEQGEKWNFLRTTLTPALTSPKTIKDFLPELQEIADDWCHLIKQKRNSHGLIDNLEDLASRLGLEAICALVLGRRMGFLIEERKSQTAENLARAVHENFIACRDTYFGLPLWKLFPTTAYKKLCHSEETIYTIVEELVRCADDSIKDSAVIQSVLRADIDDREKRSAIVDFLAAGIHTLKNSLLLFLCQIGRSPECQMKILQDETKSYLKACQMETFRLSSTIHVLARITEHDLVLSGYHVPAGTVVLCQTAHACQNEANFKDATSFLPERWLDDRKSETSSTAAFLVNPFGYGKRICPGKRFIEQALPIIIEKMVREFVIDAKDPLETRFEFLVAPKAPVSMSFQDRL</sequence>
<comment type="similarity">
    <text evidence="2 9">Belongs to the cytochrome P450 family.</text>
</comment>